<protein>
    <submittedName>
        <fullName evidence="3">Uncharacterized protein</fullName>
    </submittedName>
</protein>
<dbReference type="Proteomes" id="UP000887565">
    <property type="component" value="Unplaced"/>
</dbReference>
<evidence type="ECO:0000313" key="2">
    <source>
        <dbReference type="Proteomes" id="UP000887565"/>
    </source>
</evidence>
<organism evidence="2 3">
    <name type="scientific">Romanomermis culicivorax</name>
    <name type="common">Nematode worm</name>
    <dbReference type="NCBI Taxonomy" id="13658"/>
    <lineage>
        <taxon>Eukaryota</taxon>
        <taxon>Metazoa</taxon>
        <taxon>Ecdysozoa</taxon>
        <taxon>Nematoda</taxon>
        <taxon>Enoplea</taxon>
        <taxon>Dorylaimia</taxon>
        <taxon>Mermithida</taxon>
        <taxon>Mermithoidea</taxon>
        <taxon>Mermithidae</taxon>
        <taxon>Romanomermis</taxon>
    </lineage>
</organism>
<evidence type="ECO:0000313" key="3">
    <source>
        <dbReference type="WBParaSite" id="nRc.2.0.1.t06805-RA"/>
    </source>
</evidence>
<keyword evidence="2" id="KW-1185">Reference proteome</keyword>
<reference evidence="3" key="1">
    <citation type="submission" date="2022-11" db="UniProtKB">
        <authorList>
            <consortium name="WormBaseParasite"/>
        </authorList>
    </citation>
    <scope>IDENTIFICATION</scope>
</reference>
<dbReference type="WBParaSite" id="nRc.2.0.1.t06805-RA">
    <property type="protein sequence ID" value="nRc.2.0.1.t06805-RA"/>
    <property type="gene ID" value="nRc.2.0.1.g06805"/>
</dbReference>
<evidence type="ECO:0000256" key="1">
    <source>
        <dbReference type="SAM" id="MobiDB-lite"/>
    </source>
</evidence>
<sequence length="159" mass="16956">MNSDGSGVPAAKLDLRLNGGAAVVDDFLAVGEAVEPPMTTAAAHWASVFSSSINVGDGGGVCNGPSSRLSNAYRAAERPKPRIPSPHSFSALKIEDLWRKSLTSPRKMFASYRIRLFEMMRDWDKDRDKIGIGESGLRSESGLKSGLRSALGSESGSRS</sequence>
<dbReference type="AlphaFoldDB" id="A0A915HY93"/>
<proteinExistence type="predicted"/>
<name>A0A915HY93_ROMCU</name>
<feature type="region of interest" description="Disordered" evidence="1">
    <location>
        <begin position="128"/>
        <end position="159"/>
    </location>
</feature>
<accession>A0A915HY93</accession>